<dbReference type="EMBL" id="UINC01155630">
    <property type="protein sequence ID" value="SVD51590.1"/>
    <property type="molecule type" value="Genomic_DNA"/>
</dbReference>
<protein>
    <recommendedName>
        <fullName evidence="1">NADP-dependent oxidoreductase domain-containing protein</fullName>
    </recommendedName>
</protein>
<dbReference type="Gene3D" id="3.20.20.100">
    <property type="entry name" value="NADP-dependent oxidoreductase domain"/>
    <property type="match status" value="1"/>
</dbReference>
<feature type="domain" description="NADP-dependent oxidoreductase" evidence="1">
    <location>
        <begin position="23"/>
        <end position="94"/>
    </location>
</feature>
<sequence>MSQLQSPIPKRKLGRTEFVVSEVGFGTAPLGELFEKVSEADAQATLEAAWASGIRYYDTSPFYGYGLSEHRVGHFLRQRTDEEFALSTKVGRVFKASRHPDSFDSGLWAGGLPFDFAFDYSYDG</sequence>
<dbReference type="PANTHER" id="PTHR42686:SF1">
    <property type="entry name" value="GH17980P-RELATED"/>
    <property type="match status" value="1"/>
</dbReference>
<dbReference type="InterPro" id="IPR020471">
    <property type="entry name" value="AKR"/>
</dbReference>
<dbReference type="InterPro" id="IPR023210">
    <property type="entry name" value="NADP_OxRdtase_dom"/>
</dbReference>
<organism evidence="2">
    <name type="scientific">marine metagenome</name>
    <dbReference type="NCBI Taxonomy" id="408172"/>
    <lineage>
        <taxon>unclassified sequences</taxon>
        <taxon>metagenomes</taxon>
        <taxon>ecological metagenomes</taxon>
    </lineage>
</organism>
<dbReference type="AlphaFoldDB" id="A0A382VYY0"/>
<dbReference type="GO" id="GO:0005829">
    <property type="term" value="C:cytosol"/>
    <property type="evidence" value="ECO:0007669"/>
    <property type="project" value="TreeGrafter"/>
</dbReference>
<dbReference type="PANTHER" id="PTHR42686">
    <property type="entry name" value="GH17980P-RELATED"/>
    <property type="match status" value="1"/>
</dbReference>
<reference evidence="2" key="1">
    <citation type="submission" date="2018-05" db="EMBL/GenBank/DDBJ databases">
        <authorList>
            <person name="Lanie J.A."/>
            <person name="Ng W.-L."/>
            <person name="Kazmierczak K.M."/>
            <person name="Andrzejewski T.M."/>
            <person name="Davidsen T.M."/>
            <person name="Wayne K.J."/>
            <person name="Tettelin H."/>
            <person name="Glass J.I."/>
            <person name="Rusch D."/>
            <person name="Podicherti R."/>
            <person name="Tsui H.-C.T."/>
            <person name="Winkler M.E."/>
        </authorList>
    </citation>
    <scope>NUCLEOTIDE SEQUENCE</scope>
</reference>
<feature type="non-terminal residue" evidence="2">
    <location>
        <position position="124"/>
    </location>
</feature>
<dbReference type="GO" id="GO:0016491">
    <property type="term" value="F:oxidoreductase activity"/>
    <property type="evidence" value="ECO:0007669"/>
    <property type="project" value="InterPro"/>
</dbReference>
<gene>
    <name evidence="2" type="ORF">METZ01_LOCUS404444</name>
</gene>
<evidence type="ECO:0000259" key="1">
    <source>
        <dbReference type="Pfam" id="PF00248"/>
    </source>
</evidence>
<name>A0A382VYY0_9ZZZZ</name>
<accession>A0A382VYY0</accession>
<dbReference type="Pfam" id="PF00248">
    <property type="entry name" value="Aldo_ket_red"/>
    <property type="match status" value="1"/>
</dbReference>
<dbReference type="SUPFAM" id="SSF51430">
    <property type="entry name" value="NAD(P)-linked oxidoreductase"/>
    <property type="match status" value="1"/>
</dbReference>
<dbReference type="InterPro" id="IPR036812">
    <property type="entry name" value="NAD(P)_OxRdtase_dom_sf"/>
</dbReference>
<proteinExistence type="predicted"/>
<evidence type="ECO:0000313" key="2">
    <source>
        <dbReference type="EMBL" id="SVD51590.1"/>
    </source>
</evidence>